<evidence type="ECO:0000256" key="2">
    <source>
        <dbReference type="ARBA" id="ARBA00023015"/>
    </source>
</evidence>
<protein>
    <submittedName>
        <fullName evidence="9">Heat shock factor family protein</fullName>
    </submittedName>
</protein>
<evidence type="ECO:0000259" key="8">
    <source>
        <dbReference type="SMART" id="SM00415"/>
    </source>
</evidence>
<evidence type="ECO:0000256" key="7">
    <source>
        <dbReference type="SAM" id="MobiDB-lite"/>
    </source>
</evidence>
<reference evidence="9" key="1">
    <citation type="submission" date="2023-06" db="EMBL/GenBank/DDBJ databases">
        <title>Survivors Of The Sea: Transcriptome response of Skeletonema marinoi to long-term dormancy.</title>
        <authorList>
            <person name="Pinder M.I.M."/>
            <person name="Kourtchenko O."/>
            <person name="Robertson E.K."/>
            <person name="Larsson T."/>
            <person name="Maumus F."/>
            <person name="Osuna-Cruz C.M."/>
            <person name="Vancaester E."/>
            <person name="Stenow R."/>
            <person name="Vandepoele K."/>
            <person name="Ploug H."/>
            <person name="Bruchert V."/>
            <person name="Godhe A."/>
            <person name="Topel M."/>
        </authorList>
    </citation>
    <scope>NUCLEOTIDE SEQUENCE</scope>
    <source>
        <strain evidence="9">R05AC</strain>
    </source>
</reference>
<sequence>MSSKKKAANGGSTPPEVPIFLQKTYHMIDTCPPQIASWSSDGLTFIVKNTHLFETTIIPQFFKHSKFSSFVRQLNFYGFRKIRFENSLKIDLQKEREQRNFWRFKHECFRRGRKDLLREIKRSASSSSSSSGSSSASAANNNAAVGGNGGVVTAAAVSPNAIMSNSSLANSPSPNNTTATNIQSPPQEVTRLNTEVTVLKEQMQSMATKMEDLTSLVKTMNVSPQQEVGGEGCGNKRKKTDTHMMMMTPEGVPSMMMMGGGEIAPKMEEVDVIMSFPDGNMSLEDAATTLLPDLTLSNPSSAGPSSLIPTPVLSRCSSIRGMDVAPTTAAVGVGGGEDFVDELFHAFATDDSSTDELQQHELFQPAPLLPPPQQQVVENPNKPDAQLMKRIEDSLSTIPKTMHEMVANRLIDAIAEGNTSSGPSSSSCGGEGGATIVRSPSSSSSVSSPNKQPVATTDKENALNMSSSSSSSIIPESVTATTAEAEKTTIPLPLAIATLKTILADYGLKVECGSSSEDAMVHRRLSNKSLPMVPMHA</sequence>
<dbReference type="EMBL" id="JATAAI010000046">
    <property type="protein sequence ID" value="KAK1733613.1"/>
    <property type="molecule type" value="Genomic_DNA"/>
</dbReference>
<evidence type="ECO:0000256" key="1">
    <source>
        <dbReference type="ARBA" id="ARBA00004123"/>
    </source>
</evidence>
<name>A0AAD8XTZ6_9STRA</name>
<dbReference type="Gene3D" id="1.10.10.10">
    <property type="entry name" value="Winged helix-like DNA-binding domain superfamily/Winged helix DNA-binding domain"/>
    <property type="match status" value="1"/>
</dbReference>
<evidence type="ECO:0000313" key="10">
    <source>
        <dbReference type="Proteomes" id="UP001224775"/>
    </source>
</evidence>
<feature type="compositionally biased region" description="Low complexity" evidence="7">
    <location>
        <begin position="417"/>
        <end position="428"/>
    </location>
</feature>
<feature type="compositionally biased region" description="Low complexity" evidence="7">
    <location>
        <begin position="166"/>
        <end position="181"/>
    </location>
</feature>
<dbReference type="SUPFAM" id="SSF46785">
    <property type="entry name" value="Winged helix' DNA-binding domain"/>
    <property type="match status" value="1"/>
</dbReference>
<feature type="region of interest" description="Disordered" evidence="7">
    <location>
        <begin position="121"/>
        <end position="140"/>
    </location>
</feature>
<dbReference type="PRINTS" id="PR00056">
    <property type="entry name" value="HSFDOMAIN"/>
</dbReference>
<keyword evidence="4" id="KW-0804">Transcription</keyword>
<gene>
    <name evidence="9" type="ORF">QTG54_015656</name>
</gene>
<feature type="region of interest" description="Disordered" evidence="7">
    <location>
        <begin position="417"/>
        <end position="475"/>
    </location>
</feature>
<feature type="region of interest" description="Disordered" evidence="7">
    <location>
        <begin position="166"/>
        <end position="189"/>
    </location>
</feature>
<feature type="compositionally biased region" description="Low complexity" evidence="7">
    <location>
        <begin position="123"/>
        <end position="140"/>
    </location>
</feature>
<dbReference type="AlphaFoldDB" id="A0AAD8XTZ6"/>
<comment type="similarity">
    <text evidence="6">Belongs to the HSF family.</text>
</comment>
<dbReference type="SMART" id="SM00415">
    <property type="entry name" value="HSF"/>
    <property type="match status" value="1"/>
</dbReference>
<dbReference type="FunFam" id="1.10.10.10:FF:000027">
    <property type="entry name" value="Heat shock transcription factor 1"/>
    <property type="match status" value="1"/>
</dbReference>
<accession>A0AAD8XTZ6</accession>
<keyword evidence="5" id="KW-0539">Nucleus</keyword>
<comment type="caution">
    <text evidence="9">The sequence shown here is derived from an EMBL/GenBank/DDBJ whole genome shotgun (WGS) entry which is preliminary data.</text>
</comment>
<evidence type="ECO:0000256" key="6">
    <source>
        <dbReference type="RuleBase" id="RU004020"/>
    </source>
</evidence>
<dbReference type="PANTHER" id="PTHR10015">
    <property type="entry name" value="HEAT SHOCK TRANSCRIPTION FACTOR"/>
    <property type="match status" value="1"/>
</dbReference>
<proteinExistence type="inferred from homology"/>
<evidence type="ECO:0000256" key="3">
    <source>
        <dbReference type="ARBA" id="ARBA00023125"/>
    </source>
</evidence>
<dbReference type="GO" id="GO:0043565">
    <property type="term" value="F:sequence-specific DNA binding"/>
    <property type="evidence" value="ECO:0007669"/>
    <property type="project" value="InterPro"/>
</dbReference>
<dbReference type="InterPro" id="IPR000232">
    <property type="entry name" value="HSF_DNA-bd"/>
</dbReference>
<feature type="domain" description="HSF-type DNA-binding" evidence="8">
    <location>
        <begin position="16"/>
        <end position="123"/>
    </location>
</feature>
<keyword evidence="3" id="KW-0238">DNA-binding</keyword>
<dbReference type="PANTHER" id="PTHR10015:SF206">
    <property type="entry name" value="HSF-TYPE DNA-BINDING DOMAIN-CONTAINING PROTEIN"/>
    <property type="match status" value="1"/>
</dbReference>
<dbReference type="Proteomes" id="UP001224775">
    <property type="component" value="Unassembled WGS sequence"/>
</dbReference>
<feature type="compositionally biased region" description="Low complexity" evidence="7">
    <location>
        <begin position="439"/>
        <end position="449"/>
    </location>
</feature>
<dbReference type="GO" id="GO:0003700">
    <property type="term" value="F:DNA-binding transcription factor activity"/>
    <property type="evidence" value="ECO:0007669"/>
    <property type="project" value="InterPro"/>
</dbReference>
<organism evidence="9 10">
    <name type="scientific">Skeletonema marinoi</name>
    <dbReference type="NCBI Taxonomy" id="267567"/>
    <lineage>
        <taxon>Eukaryota</taxon>
        <taxon>Sar</taxon>
        <taxon>Stramenopiles</taxon>
        <taxon>Ochrophyta</taxon>
        <taxon>Bacillariophyta</taxon>
        <taxon>Coscinodiscophyceae</taxon>
        <taxon>Thalassiosirophycidae</taxon>
        <taxon>Thalassiosirales</taxon>
        <taxon>Skeletonemataceae</taxon>
        <taxon>Skeletonema</taxon>
        <taxon>Skeletonema marinoi-dohrnii complex</taxon>
    </lineage>
</organism>
<dbReference type="GO" id="GO:0005634">
    <property type="term" value="C:nucleus"/>
    <property type="evidence" value="ECO:0007669"/>
    <property type="project" value="UniProtKB-SubCell"/>
</dbReference>
<evidence type="ECO:0000256" key="5">
    <source>
        <dbReference type="ARBA" id="ARBA00023242"/>
    </source>
</evidence>
<dbReference type="InterPro" id="IPR036390">
    <property type="entry name" value="WH_DNA-bd_sf"/>
</dbReference>
<keyword evidence="10" id="KW-1185">Reference proteome</keyword>
<keyword evidence="9" id="KW-0346">Stress response</keyword>
<evidence type="ECO:0000313" key="9">
    <source>
        <dbReference type="EMBL" id="KAK1733613.1"/>
    </source>
</evidence>
<dbReference type="Pfam" id="PF00447">
    <property type="entry name" value="HSF_DNA-bind"/>
    <property type="match status" value="1"/>
</dbReference>
<comment type="subcellular location">
    <subcellularLocation>
        <location evidence="1">Nucleus</location>
    </subcellularLocation>
</comment>
<dbReference type="InterPro" id="IPR036388">
    <property type="entry name" value="WH-like_DNA-bd_sf"/>
</dbReference>
<keyword evidence="2" id="KW-0805">Transcription regulation</keyword>
<evidence type="ECO:0000256" key="4">
    <source>
        <dbReference type="ARBA" id="ARBA00023163"/>
    </source>
</evidence>